<evidence type="ECO:0000256" key="6">
    <source>
        <dbReference type="ARBA" id="ARBA00023065"/>
    </source>
</evidence>
<keyword evidence="12" id="KW-1185">Reference proteome</keyword>
<sequence length="663" mass="71853">MSRPSPSDNTISPADDPPSTSSPPIVRSTESSLSTATAATKFSTQLSPTTPQYDNTPASSRVLSMGGRLQARSSRKRAPIMTADLEQQTSEGGVRRRAATGTATEEAAAGMGTHCDQNGEDGSGQLNEKRQHSAIQIDDHDKLSGTASKDGVAVVVDTKEHVDGHDEHDEHHRTWTERMHGHRPDRHLFPYRSAKENYRAARTFLRRFFFLFLIIPAWVLPNVMTNKAKHDLEVSHGATAPANGTTSGAHGGNFTTITPFVSFAGGAEGAHGPELSKGVNIATFILNMLVMMHLGKAADAALEQLVPKFGMSIVSVLDAMTSSTVELAVAAFALRKGLIEVVQAAMLGAILNNLLLMLGIAIFVGGIYNHQQELKKETTQTSVNILLLTSIAYVVPVALNKALMNIRTAGLPPKTDPTYLARYIEVKESVDVDILSLSKIMAVLLLVIYVACLLYQYHSRTFMVTPEAKHEGPHTVDHRYTHFWFAGVAYVCVLAAQIYSANLLVHAVEGFGRQYHLNDSFVGFVLLPIVLVADLQEEVIAIRESRANRLDKAVALMVGSCMQIALLVTPILVLLGWILDEPMTFRFGIMEVVILAGSVVLVNYLIADHQTNWMEGIMLIALFLMCAFAFYYVPPVTIGKGLETLGTVTADGTLAPGDSSGGH</sequence>
<feature type="domain" description="Sodium/calcium exchanger membrane region" evidence="10">
    <location>
        <begin position="490"/>
        <end position="631"/>
    </location>
</feature>
<feature type="compositionally biased region" description="Low complexity" evidence="8">
    <location>
        <begin position="10"/>
        <end position="44"/>
    </location>
</feature>
<feature type="transmembrane region" description="Helical" evidence="9">
    <location>
        <begin position="554"/>
        <end position="579"/>
    </location>
</feature>
<organism evidence="11 12">
    <name type="scientific">Linnemannia schmuckeri</name>
    <dbReference type="NCBI Taxonomy" id="64567"/>
    <lineage>
        <taxon>Eukaryota</taxon>
        <taxon>Fungi</taxon>
        <taxon>Fungi incertae sedis</taxon>
        <taxon>Mucoromycota</taxon>
        <taxon>Mortierellomycotina</taxon>
        <taxon>Mortierellomycetes</taxon>
        <taxon>Mortierellales</taxon>
        <taxon>Mortierellaceae</taxon>
        <taxon>Linnemannia</taxon>
    </lineage>
</organism>
<dbReference type="PANTHER" id="PTHR31503:SF22">
    <property type="entry name" value="VACUOLAR CALCIUM ION TRANSPORTER"/>
    <property type="match status" value="1"/>
</dbReference>
<feature type="transmembrane region" description="Helical" evidence="9">
    <location>
        <begin position="585"/>
        <end position="606"/>
    </location>
</feature>
<evidence type="ECO:0000256" key="7">
    <source>
        <dbReference type="ARBA" id="ARBA00023136"/>
    </source>
</evidence>
<gene>
    <name evidence="11" type="ORF">BG015_006785</name>
</gene>
<feature type="transmembrane region" description="Helical" evidence="9">
    <location>
        <begin position="346"/>
        <end position="369"/>
    </location>
</feature>
<keyword evidence="5 9" id="KW-1133">Transmembrane helix</keyword>
<dbReference type="Pfam" id="PF01699">
    <property type="entry name" value="Na_Ca_ex"/>
    <property type="match status" value="2"/>
</dbReference>
<keyword evidence="7 9" id="KW-0472">Membrane</keyword>
<evidence type="ECO:0000256" key="2">
    <source>
        <dbReference type="ARBA" id="ARBA00008170"/>
    </source>
</evidence>
<proteinExistence type="inferred from homology"/>
<comment type="caution">
    <text evidence="11">The sequence shown here is derived from an EMBL/GenBank/DDBJ whole genome shotgun (WGS) entry which is preliminary data.</text>
</comment>
<dbReference type="InterPro" id="IPR044880">
    <property type="entry name" value="NCX_ion-bd_dom_sf"/>
</dbReference>
<dbReference type="Gene3D" id="1.20.1420.30">
    <property type="entry name" value="NCX, central ion-binding region"/>
    <property type="match status" value="1"/>
</dbReference>
<comment type="subcellular location">
    <subcellularLocation>
        <location evidence="1">Endomembrane system</location>
        <topology evidence="1">Multi-pass membrane protein</topology>
    </subcellularLocation>
</comment>
<dbReference type="GO" id="GO:0012505">
    <property type="term" value="C:endomembrane system"/>
    <property type="evidence" value="ECO:0007669"/>
    <property type="project" value="UniProtKB-SubCell"/>
</dbReference>
<dbReference type="GO" id="GO:0006874">
    <property type="term" value="P:intracellular calcium ion homeostasis"/>
    <property type="evidence" value="ECO:0007669"/>
    <property type="project" value="TreeGrafter"/>
</dbReference>
<feature type="transmembrane region" description="Helical" evidence="9">
    <location>
        <begin position="204"/>
        <end position="224"/>
    </location>
</feature>
<dbReference type="InterPro" id="IPR004837">
    <property type="entry name" value="NaCa_Exmemb"/>
</dbReference>
<comment type="similarity">
    <text evidence="2">Belongs to the Ca(2+):cation antiporter (CaCA) (TC 2.A.19) family.</text>
</comment>
<protein>
    <recommendedName>
        <fullName evidence="10">Sodium/calcium exchanger membrane region domain-containing protein</fullName>
    </recommendedName>
</protein>
<dbReference type="AlphaFoldDB" id="A0A9P5VFB0"/>
<accession>A0A9P5VFB0</accession>
<feature type="compositionally biased region" description="Low complexity" evidence="8">
    <location>
        <begin position="99"/>
        <end position="110"/>
    </location>
</feature>
<dbReference type="Proteomes" id="UP000748756">
    <property type="component" value="Unassembled WGS sequence"/>
</dbReference>
<feature type="transmembrane region" description="Helical" evidence="9">
    <location>
        <begin position="309"/>
        <end position="334"/>
    </location>
</feature>
<feature type="transmembrane region" description="Helical" evidence="9">
    <location>
        <begin position="381"/>
        <end position="399"/>
    </location>
</feature>
<dbReference type="OrthoDB" id="1699231at2759"/>
<evidence type="ECO:0000256" key="5">
    <source>
        <dbReference type="ARBA" id="ARBA00022989"/>
    </source>
</evidence>
<keyword evidence="4 9" id="KW-0812">Transmembrane</keyword>
<keyword evidence="6" id="KW-0406">Ion transport</keyword>
<evidence type="ECO:0000256" key="9">
    <source>
        <dbReference type="SAM" id="Phobius"/>
    </source>
</evidence>
<dbReference type="PANTHER" id="PTHR31503">
    <property type="entry name" value="VACUOLAR CALCIUM ION TRANSPORTER"/>
    <property type="match status" value="1"/>
</dbReference>
<evidence type="ECO:0000313" key="11">
    <source>
        <dbReference type="EMBL" id="KAF9156200.1"/>
    </source>
</evidence>
<feature type="transmembrane region" description="Helical" evidence="9">
    <location>
        <begin position="613"/>
        <end position="633"/>
    </location>
</feature>
<evidence type="ECO:0000256" key="3">
    <source>
        <dbReference type="ARBA" id="ARBA00022448"/>
    </source>
</evidence>
<evidence type="ECO:0000256" key="8">
    <source>
        <dbReference type="SAM" id="MobiDB-lite"/>
    </source>
</evidence>
<feature type="transmembrane region" description="Helical" evidence="9">
    <location>
        <begin position="434"/>
        <end position="455"/>
    </location>
</feature>
<feature type="compositionally biased region" description="Polar residues" evidence="8">
    <location>
        <begin position="45"/>
        <end position="62"/>
    </location>
</feature>
<dbReference type="InterPro" id="IPR004713">
    <property type="entry name" value="CaH_exchang"/>
</dbReference>
<name>A0A9P5VFB0_9FUNG</name>
<feature type="transmembrane region" description="Helical" evidence="9">
    <location>
        <begin position="483"/>
        <end position="501"/>
    </location>
</feature>
<dbReference type="GO" id="GO:0005774">
    <property type="term" value="C:vacuolar membrane"/>
    <property type="evidence" value="ECO:0007669"/>
    <property type="project" value="UniProtKB-ARBA"/>
</dbReference>
<feature type="domain" description="Sodium/calcium exchanger membrane region" evidence="10">
    <location>
        <begin position="281"/>
        <end position="457"/>
    </location>
</feature>
<evidence type="ECO:0000313" key="12">
    <source>
        <dbReference type="Proteomes" id="UP000748756"/>
    </source>
</evidence>
<feature type="region of interest" description="Disordered" evidence="8">
    <location>
        <begin position="1"/>
        <end position="132"/>
    </location>
</feature>
<keyword evidence="3" id="KW-0813">Transport</keyword>
<evidence type="ECO:0000256" key="1">
    <source>
        <dbReference type="ARBA" id="ARBA00004127"/>
    </source>
</evidence>
<evidence type="ECO:0000259" key="10">
    <source>
        <dbReference type="Pfam" id="PF01699"/>
    </source>
</evidence>
<dbReference type="GO" id="GO:0015369">
    <property type="term" value="F:calcium:proton antiporter activity"/>
    <property type="evidence" value="ECO:0007669"/>
    <property type="project" value="TreeGrafter"/>
</dbReference>
<evidence type="ECO:0000256" key="4">
    <source>
        <dbReference type="ARBA" id="ARBA00022692"/>
    </source>
</evidence>
<reference evidence="11" key="1">
    <citation type="journal article" date="2020" name="Fungal Divers.">
        <title>Resolving the Mortierellaceae phylogeny through synthesis of multi-gene phylogenetics and phylogenomics.</title>
        <authorList>
            <person name="Vandepol N."/>
            <person name="Liber J."/>
            <person name="Desiro A."/>
            <person name="Na H."/>
            <person name="Kennedy M."/>
            <person name="Barry K."/>
            <person name="Grigoriev I.V."/>
            <person name="Miller A.N."/>
            <person name="O'Donnell K."/>
            <person name="Stajich J.E."/>
            <person name="Bonito G."/>
        </authorList>
    </citation>
    <scope>NUCLEOTIDE SEQUENCE</scope>
    <source>
        <strain evidence="11">NRRL 6426</strain>
    </source>
</reference>
<dbReference type="EMBL" id="JAAAUQ010000033">
    <property type="protein sequence ID" value="KAF9156200.1"/>
    <property type="molecule type" value="Genomic_DNA"/>
</dbReference>